<reference evidence="2 3" key="1">
    <citation type="submission" date="2016-10" db="EMBL/GenBank/DDBJ databases">
        <authorList>
            <person name="de Groot N.N."/>
        </authorList>
    </citation>
    <scope>NUCLEOTIDE SEQUENCE [LARGE SCALE GENOMIC DNA]</scope>
    <source>
        <strain evidence="2 3">CGMCC 1.8891</strain>
    </source>
</reference>
<dbReference type="Pfam" id="PF06527">
    <property type="entry name" value="TniQ"/>
    <property type="match status" value="1"/>
</dbReference>
<dbReference type="EMBL" id="FORY01000016">
    <property type="protein sequence ID" value="SFJ95532.1"/>
    <property type="molecule type" value="Genomic_DNA"/>
</dbReference>
<organism evidence="2 3">
    <name type="scientific">Celeribacter halophilus</name>
    <dbReference type="NCBI Taxonomy" id="576117"/>
    <lineage>
        <taxon>Bacteria</taxon>
        <taxon>Pseudomonadati</taxon>
        <taxon>Pseudomonadota</taxon>
        <taxon>Alphaproteobacteria</taxon>
        <taxon>Rhodobacterales</taxon>
        <taxon>Roseobacteraceae</taxon>
        <taxon>Celeribacter</taxon>
    </lineage>
</organism>
<dbReference type="InterPro" id="IPR009492">
    <property type="entry name" value="TniQ"/>
</dbReference>
<proteinExistence type="predicted"/>
<accession>A0A1I3VK44</accession>
<sequence length="622" mass="70344">MKESSKYHEVRYNQHFSQTQRNSFVSRLAAHFHVDAATFSSDKEVSFQTLIAGHTEAIKTLESFNVSIPENVISWSPTSEGAPKGKRLFRGHCFPTRSLQKTEMRGCPYCLREDMENKGGAKNAMAMRGDWLVPHVTLCLKHIHPLVTLWKETKPTSRYDAALQLSKVTQSILSGQFDEQLRDETDFDIWLDNRLTFRAEGNWLEQFPLHAACNFCLMLGTSLLRHEMSAPSSVLPEDRWAVYQMGFDVAKRGERAIRDALMGLQNLAGDPHDGPKKIFPRMYDQLAYEFIEDPDYDEFRHILRSHMLETWPLGVGDELLGEPVTERKLHSVRTAAHATGIDQRRLKKILLSEGIISGNARSYAWEVFEAKQAEDVLNAATTLVSVKTFADSIGATRSQFDLLVSGGVLTPRLHSVKTTGTNAVWDPADGVKFLESVFLGAVPLRQAQHGWVHISKSAMRLKIGPEKIIQGIQDKKIVRIGNHADYDGYAALYVYHDEVASVLSPDQSPHLSIALFAQSVGIRRPRSMRRLILNGHTPATQILNPKLKIPQLYITREDAKAFHQKFFTPRTMAQAYGKSWQSMIAALRSNGIETFSPDGKDYGNIYERYLIEEIFKQLSENK</sequence>
<dbReference type="STRING" id="576117.SAMN04488138_1162"/>
<evidence type="ECO:0000313" key="2">
    <source>
        <dbReference type="EMBL" id="SFJ95532.1"/>
    </source>
</evidence>
<name>A0A1I3VK44_9RHOB</name>
<dbReference type="RefSeq" id="WP_082715294.1">
    <property type="nucleotide sequence ID" value="NZ_FORY01000016.1"/>
</dbReference>
<evidence type="ECO:0000313" key="3">
    <source>
        <dbReference type="Proteomes" id="UP000183299"/>
    </source>
</evidence>
<feature type="domain" description="TniQ" evidence="1">
    <location>
        <begin position="23"/>
        <end position="145"/>
    </location>
</feature>
<dbReference type="GeneID" id="98666363"/>
<keyword evidence="3" id="KW-1185">Reference proteome</keyword>
<dbReference type="OrthoDB" id="7595282at2"/>
<protein>
    <submittedName>
        <fullName evidence="2">TniQ protein</fullName>
    </submittedName>
</protein>
<dbReference type="AlphaFoldDB" id="A0A1I3VK44"/>
<gene>
    <name evidence="2" type="ORF">SAMN04488138_1162</name>
</gene>
<evidence type="ECO:0000259" key="1">
    <source>
        <dbReference type="Pfam" id="PF06527"/>
    </source>
</evidence>
<dbReference type="Proteomes" id="UP000183299">
    <property type="component" value="Unassembled WGS sequence"/>
</dbReference>